<evidence type="ECO:0000313" key="2">
    <source>
        <dbReference type="EMBL" id="RDU63296.1"/>
    </source>
</evidence>
<dbReference type="AlphaFoldDB" id="A0A3D8IEI5"/>
<dbReference type="GeneID" id="82535442"/>
<evidence type="ECO:0000256" key="1">
    <source>
        <dbReference type="SAM" id="SignalP"/>
    </source>
</evidence>
<protein>
    <submittedName>
        <fullName evidence="2">Uncharacterized protein</fullName>
    </submittedName>
</protein>
<proteinExistence type="predicted"/>
<keyword evidence="1" id="KW-0732">Signal</keyword>
<name>A0A3D8IEI5_9HELI</name>
<dbReference type="EMBL" id="NXLS01000003">
    <property type="protein sequence ID" value="RDU63296.1"/>
    <property type="molecule type" value="Genomic_DNA"/>
</dbReference>
<gene>
    <name evidence="2" type="ORF">CQA43_03980</name>
</gene>
<evidence type="ECO:0000313" key="3">
    <source>
        <dbReference type="Proteomes" id="UP000256650"/>
    </source>
</evidence>
<reference evidence="2 3" key="1">
    <citation type="submission" date="2018-04" db="EMBL/GenBank/DDBJ databases">
        <title>Novel Campyloabacter and Helicobacter Species and Strains.</title>
        <authorList>
            <person name="Mannion A.J."/>
            <person name="Shen Z."/>
            <person name="Fox J.G."/>
        </authorList>
    </citation>
    <scope>NUCLEOTIDE SEQUENCE [LARGE SCALE GENOMIC DNA]</scope>
    <source>
        <strain evidence="2 3">MIT 99-5101</strain>
    </source>
</reference>
<dbReference type="OrthoDB" id="5315263at2"/>
<feature type="chain" id="PRO_5017580894" evidence="1">
    <location>
        <begin position="22"/>
        <end position="398"/>
    </location>
</feature>
<comment type="caution">
    <text evidence="2">The sequence shown here is derived from an EMBL/GenBank/DDBJ whole genome shotgun (WGS) entry which is preliminary data.</text>
</comment>
<dbReference type="Proteomes" id="UP000256650">
    <property type="component" value="Unassembled WGS sequence"/>
</dbReference>
<accession>A0A3D8IEI5</accession>
<keyword evidence="3" id="KW-1185">Reference proteome</keyword>
<sequence length="398" mass="45533">MLKKLLVGLVFSSAFSTLIFAQIQPKVQIGEALSGKEAKEMLQNFPKEVKSAIKVPQNKQTKVAKNARGGTYPYNNDVIPPFNSSTDSLVALRNSAGNVVLYVTYTTDKPFAEVGNILTIDSSRLDSPKDYAVQKWNPDKQELYSEYVNARTYYNGGRNPTDKYPEWGMPYSNSFGMWIKLGGYFSEAISLFNRNEIYKQSDPAWEYQYFNFQLLPSGLLSVTTKYSDYSTERIITTKPIPLNKWVYIQAIEKVLDYQIGWKAEDGSDEELVQKTFGNQTIKFSKDASYQRYFSVTDLMRYLENDETRFYINAKELFYNPVVGMFELMDNYNAKEKLIFSTGGQITYDINTLIQESYTVLSGGTSSILNLNDIDVYYDPQTLNILLIDWRINRQGAGK</sequence>
<feature type="signal peptide" evidence="1">
    <location>
        <begin position="1"/>
        <end position="21"/>
    </location>
</feature>
<dbReference type="RefSeq" id="WP_115551324.1">
    <property type="nucleotide sequence ID" value="NZ_CAOYUU010000001.1"/>
</dbReference>
<organism evidence="2 3">
    <name type="scientific">Helicobacter ganmani</name>
    <dbReference type="NCBI Taxonomy" id="60246"/>
    <lineage>
        <taxon>Bacteria</taxon>
        <taxon>Pseudomonadati</taxon>
        <taxon>Campylobacterota</taxon>
        <taxon>Epsilonproteobacteria</taxon>
        <taxon>Campylobacterales</taxon>
        <taxon>Helicobacteraceae</taxon>
        <taxon>Helicobacter</taxon>
    </lineage>
</organism>